<dbReference type="SUPFAM" id="SSF53474">
    <property type="entry name" value="alpha/beta-Hydrolases"/>
    <property type="match status" value="1"/>
</dbReference>
<keyword evidence="1" id="KW-0732">Signal</keyword>
<feature type="domain" description="Peptidase S33 tripeptidyl aminopeptidase-like C-terminal" evidence="2">
    <location>
        <begin position="391"/>
        <end position="491"/>
    </location>
</feature>
<dbReference type="AlphaFoldDB" id="A0A0F9Y4I6"/>
<dbReference type="EMBL" id="JOKZ01000014">
    <property type="protein sequence ID" value="KKP07008.1"/>
    <property type="molecule type" value="Genomic_DNA"/>
</dbReference>
<dbReference type="InterPro" id="IPR013595">
    <property type="entry name" value="Pept_S33_TAP-like_C"/>
</dbReference>
<dbReference type="Pfam" id="PF08386">
    <property type="entry name" value="Abhydrolase_4"/>
    <property type="match status" value="1"/>
</dbReference>
<sequence>MLPSKLRSIVLLLGATLPVFAQNRPLWWEECDPPRENTQCAMHSDILDYNRNYGMFTKVAVMRIRSKLKKPKAAVFLPSGPGRSGINLLKQYLDDPSHHVHELLEQYDLVGMDPRGSGGSLPMKCNATLWNRRAPSMVKDEVEFVEMHYHWMEVGEACKKMTGRLFDNMDTRSVSLDMDSIRYNMWFNVKQEIHLIGNSYGSHIGITNLERALPYAGRIVLDGIVDHTHDPMAVMQAESASFEMTLRHFFKWCQEDASCALHDQNDVEDFFKQLTNKFEAAPIPAPKCQQIGEGACRSDVSLEEMMTALQRDLGPGQPGWGSLATNLLAASQGDASAFSMPWFINDTDPSGTWATLATGCLDWQHANDYLELQAAQRTLRILSPLTRGYSQSYSFFSRCISWPLPKEGVLFRNQPIIPDYINKLHPVLMISSFLDPITSAQNAINLRSIMPKAVLVFKNWTGHITYDTPGELAKMVNNYILTGEMPDDGTVYQS</sequence>
<proteinExistence type="predicted"/>
<evidence type="ECO:0000313" key="3">
    <source>
        <dbReference type="EMBL" id="KKP07008.1"/>
    </source>
</evidence>
<feature type="chain" id="PRO_5002530130" description="Peptidase S33 tripeptidyl aminopeptidase-like C-terminal domain-containing protein" evidence="1">
    <location>
        <begin position="22"/>
        <end position="494"/>
    </location>
</feature>
<name>A0A0F9Y4I6_TRIHA</name>
<protein>
    <recommendedName>
        <fullName evidence="2">Peptidase S33 tripeptidyl aminopeptidase-like C-terminal domain-containing protein</fullName>
    </recommendedName>
</protein>
<reference evidence="4" key="1">
    <citation type="journal article" date="2015" name="Genome Announc.">
        <title>Draft whole-genome sequence of the biocontrol agent Trichoderma harzianum T6776.</title>
        <authorList>
            <person name="Baroncelli R."/>
            <person name="Piaggeschi G."/>
            <person name="Fiorini L."/>
            <person name="Bertolini E."/>
            <person name="Zapparata A."/>
            <person name="Pe M.E."/>
            <person name="Sarrocco S."/>
            <person name="Vannacci G."/>
        </authorList>
    </citation>
    <scope>NUCLEOTIDE SEQUENCE [LARGE SCALE GENOMIC DNA]</scope>
    <source>
        <strain evidence="4">T6776</strain>
    </source>
</reference>
<gene>
    <name evidence="3" type="ORF">THAR02_00887</name>
</gene>
<dbReference type="OrthoDB" id="425534at2759"/>
<evidence type="ECO:0000256" key="1">
    <source>
        <dbReference type="SAM" id="SignalP"/>
    </source>
</evidence>
<evidence type="ECO:0000259" key="2">
    <source>
        <dbReference type="Pfam" id="PF08386"/>
    </source>
</evidence>
<evidence type="ECO:0000313" key="4">
    <source>
        <dbReference type="Proteomes" id="UP000034112"/>
    </source>
</evidence>
<dbReference type="Gene3D" id="3.40.50.1820">
    <property type="entry name" value="alpha/beta hydrolase"/>
    <property type="match status" value="1"/>
</dbReference>
<accession>A0A0F9Y4I6</accession>
<dbReference type="OMA" id="TCIGWPA"/>
<organism evidence="3 4">
    <name type="scientific">Trichoderma harzianum</name>
    <name type="common">Hypocrea lixii</name>
    <dbReference type="NCBI Taxonomy" id="5544"/>
    <lineage>
        <taxon>Eukaryota</taxon>
        <taxon>Fungi</taxon>
        <taxon>Dikarya</taxon>
        <taxon>Ascomycota</taxon>
        <taxon>Pezizomycotina</taxon>
        <taxon>Sordariomycetes</taxon>
        <taxon>Hypocreomycetidae</taxon>
        <taxon>Hypocreales</taxon>
        <taxon>Hypocreaceae</taxon>
        <taxon>Trichoderma</taxon>
    </lineage>
</organism>
<dbReference type="InterPro" id="IPR029058">
    <property type="entry name" value="AB_hydrolase_fold"/>
</dbReference>
<feature type="signal peptide" evidence="1">
    <location>
        <begin position="1"/>
        <end position="21"/>
    </location>
</feature>
<comment type="caution">
    <text evidence="3">The sequence shown here is derived from an EMBL/GenBank/DDBJ whole genome shotgun (WGS) entry which is preliminary data.</text>
</comment>
<dbReference type="Proteomes" id="UP000034112">
    <property type="component" value="Unassembled WGS sequence"/>
</dbReference>